<evidence type="ECO:0000256" key="1">
    <source>
        <dbReference type="ARBA" id="ARBA00004651"/>
    </source>
</evidence>
<evidence type="ECO:0000256" key="3">
    <source>
        <dbReference type="ARBA" id="ARBA00022475"/>
    </source>
</evidence>
<evidence type="ECO:0000256" key="12">
    <source>
        <dbReference type="SAM" id="Phobius"/>
    </source>
</evidence>
<feature type="transmembrane region" description="Helical" evidence="12">
    <location>
        <begin position="70"/>
        <end position="91"/>
    </location>
</feature>
<dbReference type="PROSITE" id="PS50262">
    <property type="entry name" value="G_PROTEIN_RECEP_F1_2"/>
    <property type="match status" value="1"/>
</dbReference>
<evidence type="ECO:0000256" key="9">
    <source>
        <dbReference type="ARBA" id="ARBA00023170"/>
    </source>
</evidence>
<reference evidence="15" key="1">
    <citation type="submission" date="2021-01" db="EMBL/GenBank/DDBJ databases">
        <title>Caligus Genome Assembly.</title>
        <authorList>
            <person name="Gallardo-Escarate C."/>
        </authorList>
    </citation>
    <scope>NUCLEOTIDE SEQUENCE [LARGE SCALE GENOMIC DNA]</scope>
</reference>
<evidence type="ECO:0000256" key="2">
    <source>
        <dbReference type="ARBA" id="ARBA00010663"/>
    </source>
</evidence>
<keyword evidence="9 14" id="KW-0675">Receptor</keyword>
<dbReference type="Pfam" id="PF00001">
    <property type="entry name" value="7tm_1"/>
    <property type="match status" value="1"/>
</dbReference>
<keyword evidence="4 12" id="KW-0812">Transmembrane</keyword>
<evidence type="ECO:0000256" key="4">
    <source>
        <dbReference type="ARBA" id="ARBA00022692"/>
    </source>
</evidence>
<evidence type="ECO:0000256" key="5">
    <source>
        <dbReference type="ARBA" id="ARBA00022989"/>
    </source>
</evidence>
<dbReference type="GO" id="GO:0005886">
    <property type="term" value="C:plasma membrane"/>
    <property type="evidence" value="ECO:0007669"/>
    <property type="project" value="UniProtKB-SubCell"/>
</dbReference>
<protein>
    <submittedName>
        <fullName evidence="14">Allatostatin receptor</fullName>
    </submittedName>
</protein>
<feature type="non-terminal residue" evidence="14">
    <location>
        <position position="1"/>
    </location>
</feature>
<keyword evidence="6" id="KW-0297">G-protein coupled receptor</keyword>
<evidence type="ECO:0000313" key="14">
    <source>
        <dbReference type="EMBL" id="QQP52788.1"/>
    </source>
</evidence>
<evidence type="ECO:0000256" key="11">
    <source>
        <dbReference type="ARBA" id="ARBA00023224"/>
    </source>
</evidence>
<proteinExistence type="inferred from homology"/>
<dbReference type="GO" id="GO:0004930">
    <property type="term" value="F:G protein-coupled receptor activity"/>
    <property type="evidence" value="ECO:0007669"/>
    <property type="project" value="UniProtKB-KW"/>
</dbReference>
<evidence type="ECO:0000259" key="13">
    <source>
        <dbReference type="PROSITE" id="PS50262"/>
    </source>
</evidence>
<keyword evidence="7 12" id="KW-0472">Membrane</keyword>
<dbReference type="EMBL" id="CP045892">
    <property type="protein sequence ID" value="QQP52788.1"/>
    <property type="molecule type" value="Genomic_DNA"/>
</dbReference>
<dbReference type="InterPro" id="IPR000276">
    <property type="entry name" value="GPCR_Rhodpsn"/>
</dbReference>
<evidence type="ECO:0000256" key="6">
    <source>
        <dbReference type="ARBA" id="ARBA00023040"/>
    </source>
</evidence>
<sequence length="122" mass="13992">DEDKFWCRFSTEDYSIRGFHISFFVVGFAIPLALISILYLLLLKRLWNPAIGHTNLSKESLRSKKRVTKLVLIVIIVFAVCWAPIQLVLILKALDMFVTNGAEDYHRIIIQILAQVLAYLNG</sequence>
<dbReference type="Proteomes" id="UP000595437">
    <property type="component" value="Chromosome 3"/>
</dbReference>
<keyword evidence="8" id="KW-1015">Disulfide bond</keyword>
<keyword evidence="10" id="KW-0325">Glycoprotein</keyword>
<dbReference type="PRINTS" id="PR00237">
    <property type="entry name" value="GPCRRHODOPSN"/>
</dbReference>
<gene>
    <name evidence="14" type="ORF">FKW44_005037</name>
</gene>
<keyword evidence="5 12" id="KW-1133">Transmembrane helix</keyword>
<evidence type="ECO:0000313" key="15">
    <source>
        <dbReference type="Proteomes" id="UP000595437"/>
    </source>
</evidence>
<feature type="transmembrane region" description="Helical" evidence="12">
    <location>
        <begin position="20"/>
        <end position="42"/>
    </location>
</feature>
<name>A0A7T8HMN8_CALRO</name>
<dbReference type="PANTHER" id="PTHR45695">
    <property type="entry name" value="LEUCOKININ RECEPTOR-RELATED"/>
    <property type="match status" value="1"/>
</dbReference>
<evidence type="ECO:0000256" key="7">
    <source>
        <dbReference type="ARBA" id="ARBA00023136"/>
    </source>
</evidence>
<dbReference type="SUPFAM" id="SSF81321">
    <property type="entry name" value="Family A G protein-coupled receptor-like"/>
    <property type="match status" value="1"/>
</dbReference>
<dbReference type="AlphaFoldDB" id="A0A7T8HMN8"/>
<keyword evidence="15" id="KW-1185">Reference proteome</keyword>
<comment type="subcellular location">
    <subcellularLocation>
        <location evidence="1">Cell membrane</location>
        <topology evidence="1">Multi-pass membrane protein</topology>
    </subcellularLocation>
</comment>
<feature type="non-terminal residue" evidence="14">
    <location>
        <position position="122"/>
    </location>
</feature>
<dbReference type="Gene3D" id="1.20.1070.10">
    <property type="entry name" value="Rhodopsin 7-helix transmembrane proteins"/>
    <property type="match status" value="1"/>
</dbReference>
<dbReference type="InterPro" id="IPR017452">
    <property type="entry name" value="GPCR_Rhodpsn_7TM"/>
</dbReference>
<accession>A0A7T8HMN8</accession>
<evidence type="ECO:0000256" key="8">
    <source>
        <dbReference type="ARBA" id="ARBA00023157"/>
    </source>
</evidence>
<organism evidence="14 15">
    <name type="scientific">Caligus rogercresseyi</name>
    <name type="common">Sea louse</name>
    <dbReference type="NCBI Taxonomy" id="217165"/>
    <lineage>
        <taxon>Eukaryota</taxon>
        <taxon>Metazoa</taxon>
        <taxon>Ecdysozoa</taxon>
        <taxon>Arthropoda</taxon>
        <taxon>Crustacea</taxon>
        <taxon>Multicrustacea</taxon>
        <taxon>Hexanauplia</taxon>
        <taxon>Copepoda</taxon>
        <taxon>Siphonostomatoida</taxon>
        <taxon>Caligidae</taxon>
        <taxon>Caligus</taxon>
    </lineage>
</organism>
<dbReference type="PANTHER" id="PTHR45695:SF23">
    <property type="entry name" value="GALANIN-LIKE G-PROTEIN COUPLED RECEPTOR NPR-9"/>
    <property type="match status" value="1"/>
</dbReference>
<comment type="similarity">
    <text evidence="2">Belongs to the G-protein coupled receptor 1 family.</text>
</comment>
<feature type="domain" description="G-protein coupled receptors family 1 profile" evidence="13">
    <location>
        <begin position="1"/>
        <end position="122"/>
    </location>
</feature>
<keyword evidence="3" id="KW-1003">Cell membrane</keyword>
<dbReference type="OrthoDB" id="2132067at2759"/>
<keyword evidence="11" id="KW-0807">Transducer</keyword>
<evidence type="ECO:0000256" key="10">
    <source>
        <dbReference type="ARBA" id="ARBA00023180"/>
    </source>
</evidence>